<reference evidence="1 2" key="2">
    <citation type="submission" date="2018-11" db="EMBL/GenBank/DDBJ databases">
        <authorList>
            <consortium name="Pathogen Informatics"/>
        </authorList>
    </citation>
    <scope>NUCLEOTIDE SEQUENCE [LARGE SCALE GENOMIC DNA]</scope>
</reference>
<dbReference type="WBParaSite" id="ASIM_0000912901-mRNA-1">
    <property type="protein sequence ID" value="ASIM_0000912901-mRNA-1"/>
    <property type="gene ID" value="ASIM_0000912901"/>
</dbReference>
<protein>
    <submittedName>
        <fullName evidence="1 3">Uncharacterized protein</fullName>
    </submittedName>
</protein>
<dbReference type="EMBL" id="UYRR01025337">
    <property type="protein sequence ID" value="VDK34957.1"/>
    <property type="molecule type" value="Genomic_DNA"/>
</dbReference>
<sequence length="90" mass="10211">MATSLPALTDDVRKSNFSDNSTEWKETLGNFQLNLDLAEKGPTMSPQNISDVIASSYCNESSKYGMKENGNVSFVIFTSYRWVIWNWDCD</sequence>
<dbReference type="Proteomes" id="UP000267096">
    <property type="component" value="Unassembled WGS sequence"/>
</dbReference>
<organism evidence="3">
    <name type="scientific">Anisakis simplex</name>
    <name type="common">Herring worm</name>
    <dbReference type="NCBI Taxonomy" id="6269"/>
    <lineage>
        <taxon>Eukaryota</taxon>
        <taxon>Metazoa</taxon>
        <taxon>Ecdysozoa</taxon>
        <taxon>Nematoda</taxon>
        <taxon>Chromadorea</taxon>
        <taxon>Rhabditida</taxon>
        <taxon>Spirurina</taxon>
        <taxon>Ascaridomorpha</taxon>
        <taxon>Ascaridoidea</taxon>
        <taxon>Anisakidae</taxon>
        <taxon>Anisakis</taxon>
        <taxon>Anisakis simplex complex</taxon>
    </lineage>
</organism>
<dbReference type="AlphaFoldDB" id="A0A0M3JN89"/>
<name>A0A0M3JN89_ANISI</name>
<evidence type="ECO:0000313" key="1">
    <source>
        <dbReference type="EMBL" id="VDK34957.1"/>
    </source>
</evidence>
<reference evidence="3" key="1">
    <citation type="submission" date="2017-02" db="UniProtKB">
        <authorList>
            <consortium name="WormBaseParasite"/>
        </authorList>
    </citation>
    <scope>IDENTIFICATION</scope>
</reference>
<accession>A0A0M3JN89</accession>
<evidence type="ECO:0000313" key="3">
    <source>
        <dbReference type="WBParaSite" id="ASIM_0000912901-mRNA-1"/>
    </source>
</evidence>
<proteinExistence type="predicted"/>
<evidence type="ECO:0000313" key="2">
    <source>
        <dbReference type="Proteomes" id="UP000267096"/>
    </source>
</evidence>
<keyword evidence="2" id="KW-1185">Reference proteome</keyword>
<gene>
    <name evidence="1" type="ORF">ASIM_LOCUS8866</name>
</gene>